<dbReference type="RefSeq" id="WP_059222351.1">
    <property type="nucleotide sequence ID" value="NZ_LMVH01000001.1"/>
</dbReference>
<accession>A0A101K5S5</accession>
<gene>
    <name evidence="1" type="ORF">RO03_00490</name>
</gene>
<dbReference type="EMBL" id="LMVH01000001">
    <property type="protein sequence ID" value="KUL98053.1"/>
    <property type="molecule type" value="Genomic_DNA"/>
</dbReference>
<evidence type="ECO:0000313" key="1">
    <source>
        <dbReference type="EMBL" id="KUL98053.1"/>
    </source>
</evidence>
<dbReference type="AlphaFoldDB" id="A0A101K5S5"/>
<protein>
    <submittedName>
        <fullName evidence="1">Late control protein</fullName>
    </submittedName>
</protein>
<dbReference type="OrthoDB" id="92749at2"/>
<dbReference type="SUPFAM" id="SSF69279">
    <property type="entry name" value="Phage tail proteins"/>
    <property type="match status" value="1"/>
</dbReference>
<evidence type="ECO:0000313" key="2">
    <source>
        <dbReference type="Proteomes" id="UP000054800"/>
    </source>
</evidence>
<proteinExistence type="predicted"/>
<name>A0A101K5S5_FUSNC</name>
<organism evidence="1 2">
    <name type="scientific">Fusobacterium nucleatum subsp. nucleatum</name>
    <dbReference type="NCBI Taxonomy" id="76856"/>
    <lineage>
        <taxon>Bacteria</taxon>
        <taxon>Fusobacteriati</taxon>
        <taxon>Fusobacteriota</taxon>
        <taxon>Fusobacteriia</taxon>
        <taxon>Fusobacteriales</taxon>
        <taxon>Fusobacteriaceae</taxon>
        <taxon>Fusobacterium</taxon>
    </lineage>
</organism>
<sequence length="348" mass="40082">MASSNLVRRASPTFFINNKDVTEEMLKHIVDMEIVDNLEGTLDEIIIKLNNENNRFLTTNWAIPKGTEAKIGIKTLNWNSEFEGESHSDIGIFNIDIRQFNRKTATFKGISAPLSSRDAKRSKIWANISLEALGKEFADRYKLKYFYKVKENITLKNIKQEEEEDFSFLNKIAQEEGVKLKISSGILILFEEEILSENTALLSISLDNVQEFEIKDKSNDIYDAIEVKYFDTKKQKEEKAIITKQELETGQKSDNYKKVYSMKSRAKSGDLKKLAKKTLENINKREIEASLKIIGCKELYSGCIISLSDAGEFSGNYVVTRLQHNFPKFITSIEMYKIKKDMKEEKEK</sequence>
<dbReference type="Proteomes" id="UP000054800">
    <property type="component" value="Unassembled WGS sequence"/>
</dbReference>
<reference evidence="1 2" key="1">
    <citation type="submission" date="2015-10" db="EMBL/GenBank/DDBJ databases">
        <authorList>
            <person name="Gilbert D.G."/>
        </authorList>
    </citation>
    <scope>NUCLEOTIDE SEQUENCE [LARGE SCALE GENOMIC DNA]</scope>
    <source>
        <strain evidence="1 2">ChDC F311</strain>
    </source>
</reference>
<comment type="caution">
    <text evidence="1">The sequence shown here is derived from an EMBL/GenBank/DDBJ whole genome shotgun (WGS) entry which is preliminary data.</text>
</comment>